<dbReference type="Gene3D" id="3.40.50.1010">
    <property type="entry name" value="5'-nuclease"/>
    <property type="match status" value="1"/>
</dbReference>
<dbReference type="InterPro" id="IPR020045">
    <property type="entry name" value="DNA_polI_H3TH"/>
</dbReference>
<evidence type="ECO:0000259" key="18">
    <source>
        <dbReference type="SMART" id="SM00474"/>
    </source>
</evidence>
<reference evidence="21" key="1">
    <citation type="submission" date="2012-02" db="EMBL/GenBank/DDBJ databases">
        <title>The complete genome of Frateuria aurantia DSM 6220.</title>
        <authorList>
            <consortium name="US DOE Joint Genome Institute (JGI-PGF)"/>
            <person name="Lucas S."/>
            <person name="Copeland A."/>
            <person name="Lapidus A."/>
            <person name="Glavina del Rio T."/>
            <person name="Dalin E."/>
            <person name="Tice H."/>
            <person name="Bruce D."/>
            <person name="Goodwin L."/>
            <person name="Pitluck S."/>
            <person name="Peters L."/>
            <person name="Ovchinnikova G."/>
            <person name="Teshima H."/>
            <person name="Kyrpides N."/>
            <person name="Mavromatis K."/>
            <person name="Ivanova N."/>
            <person name="Brettin T."/>
            <person name="Detter J.C."/>
            <person name="Han C."/>
            <person name="Larimer F."/>
            <person name="Land M."/>
            <person name="Hauser L."/>
            <person name="Markowitz V."/>
            <person name="Cheng J.-F."/>
            <person name="Hugenholtz P."/>
            <person name="Woyke T."/>
            <person name="Wu D."/>
            <person name="Brambilla E."/>
            <person name="Klenk H.-P."/>
            <person name="Eisen J.A."/>
        </authorList>
    </citation>
    <scope>NUCLEOTIDE SEQUENCE</scope>
    <source>
        <strain evidence="21">DSM 6220</strain>
    </source>
</reference>
<dbReference type="PANTHER" id="PTHR10133">
    <property type="entry name" value="DNA POLYMERASE I"/>
    <property type="match status" value="1"/>
</dbReference>
<evidence type="ECO:0000313" key="22">
    <source>
        <dbReference type="Proteomes" id="UP000005234"/>
    </source>
</evidence>
<comment type="catalytic activity">
    <reaction evidence="15 17">
        <text>DNA(n) + a 2'-deoxyribonucleoside 5'-triphosphate = DNA(n+1) + diphosphate</text>
        <dbReference type="Rhea" id="RHEA:22508"/>
        <dbReference type="Rhea" id="RHEA-COMP:17339"/>
        <dbReference type="Rhea" id="RHEA-COMP:17340"/>
        <dbReference type="ChEBI" id="CHEBI:33019"/>
        <dbReference type="ChEBI" id="CHEBI:61560"/>
        <dbReference type="ChEBI" id="CHEBI:173112"/>
        <dbReference type="EC" id="2.7.7.7"/>
    </reaction>
</comment>
<keyword evidence="13 17" id="KW-0238">DNA-binding</keyword>
<dbReference type="InterPro" id="IPR002562">
    <property type="entry name" value="3'-5'_exonuclease_dom"/>
</dbReference>
<evidence type="ECO:0000256" key="4">
    <source>
        <dbReference type="ARBA" id="ARBA00020311"/>
    </source>
</evidence>
<dbReference type="HOGENOM" id="CLU_004675_0_1_6"/>
<evidence type="ECO:0000256" key="10">
    <source>
        <dbReference type="ARBA" id="ARBA00022801"/>
    </source>
</evidence>
<dbReference type="FunFam" id="1.10.150.20:FF:000002">
    <property type="entry name" value="DNA polymerase I"/>
    <property type="match status" value="1"/>
</dbReference>
<keyword evidence="6 17" id="KW-0548">Nucleotidyltransferase</keyword>
<dbReference type="NCBIfam" id="NF004397">
    <property type="entry name" value="PRK05755.1"/>
    <property type="match status" value="1"/>
</dbReference>
<dbReference type="SMART" id="SM00482">
    <property type="entry name" value="POLAc"/>
    <property type="match status" value="1"/>
</dbReference>
<keyword evidence="9 17" id="KW-0227">DNA damage</keyword>
<keyword evidence="7 17" id="KW-0235">DNA replication</keyword>
<evidence type="ECO:0000256" key="12">
    <source>
        <dbReference type="ARBA" id="ARBA00022932"/>
    </source>
</evidence>
<keyword evidence="5 17" id="KW-0808">Transferase</keyword>
<dbReference type="Gene3D" id="1.20.1060.10">
    <property type="entry name" value="Taq DNA Polymerase, Chain T, domain 4"/>
    <property type="match status" value="1"/>
</dbReference>
<dbReference type="GO" id="GO:0003677">
    <property type="term" value="F:DNA binding"/>
    <property type="evidence" value="ECO:0007669"/>
    <property type="project" value="UniProtKB-UniRule"/>
</dbReference>
<dbReference type="Pfam" id="PF01612">
    <property type="entry name" value="DNA_pol_A_exo1"/>
    <property type="match status" value="1"/>
</dbReference>
<dbReference type="FunFam" id="1.10.150.20:FF:000003">
    <property type="entry name" value="DNA polymerase I"/>
    <property type="match status" value="1"/>
</dbReference>
<dbReference type="Gene3D" id="3.30.420.10">
    <property type="entry name" value="Ribonuclease H-like superfamily/Ribonuclease H"/>
    <property type="match status" value="1"/>
</dbReference>
<dbReference type="InterPro" id="IPR012337">
    <property type="entry name" value="RNaseH-like_sf"/>
</dbReference>
<evidence type="ECO:0000256" key="17">
    <source>
        <dbReference type="RuleBase" id="RU004460"/>
    </source>
</evidence>
<dbReference type="SMART" id="SM00474">
    <property type="entry name" value="35EXOc"/>
    <property type="match status" value="1"/>
</dbReference>
<evidence type="ECO:0000256" key="16">
    <source>
        <dbReference type="NCBIfam" id="TIGR00593"/>
    </source>
</evidence>
<dbReference type="SMART" id="SM00475">
    <property type="entry name" value="53EXOc"/>
    <property type="match status" value="1"/>
</dbReference>
<feature type="domain" description="DNA-directed DNA polymerase family A palm" evidence="20">
    <location>
        <begin position="707"/>
        <end position="912"/>
    </location>
</feature>
<dbReference type="EMBL" id="CP003350">
    <property type="protein sequence ID" value="AFC87277.1"/>
    <property type="molecule type" value="Genomic_DNA"/>
</dbReference>
<dbReference type="eggNOG" id="COG0258">
    <property type="taxonomic scope" value="Bacteria"/>
</dbReference>
<dbReference type="InterPro" id="IPR029060">
    <property type="entry name" value="PIN-like_dom_sf"/>
</dbReference>
<dbReference type="eggNOG" id="COG0749">
    <property type="taxonomic scope" value="Bacteria"/>
</dbReference>
<evidence type="ECO:0000256" key="2">
    <source>
        <dbReference type="ARBA" id="ARBA00011541"/>
    </source>
</evidence>
<comment type="function">
    <text evidence="17">In addition to polymerase activity, this DNA polymerase exhibits 3'-5' and 5'-3' exonuclease activity.</text>
</comment>
<dbReference type="Pfam" id="PF01367">
    <property type="entry name" value="5_3_exonuc"/>
    <property type="match status" value="1"/>
</dbReference>
<name>H8L222_FRAAD</name>
<dbReference type="GO" id="GO:0008409">
    <property type="term" value="F:5'-3' exonuclease activity"/>
    <property type="evidence" value="ECO:0007669"/>
    <property type="project" value="UniProtKB-UniRule"/>
</dbReference>
<keyword evidence="14 17" id="KW-0234">DNA repair</keyword>
<evidence type="ECO:0000256" key="7">
    <source>
        <dbReference type="ARBA" id="ARBA00022705"/>
    </source>
</evidence>
<dbReference type="InterPro" id="IPR019760">
    <property type="entry name" value="DNA-dir_DNA_pol_A_CS"/>
</dbReference>
<evidence type="ECO:0000256" key="11">
    <source>
        <dbReference type="ARBA" id="ARBA00022839"/>
    </source>
</evidence>
<keyword evidence="8" id="KW-0540">Nuclease</keyword>
<feature type="domain" description="3'-5' exonuclease" evidence="18">
    <location>
        <begin position="335"/>
        <end position="538"/>
    </location>
</feature>
<dbReference type="Proteomes" id="UP000005234">
    <property type="component" value="Chromosome"/>
</dbReference>
<evidence type="ECO:0000313" key="21">
    <source>
        <dbReference type="EMBL" id="AFC87277.1"/>
    </source>
</evidence>
<dbReference type="SUPFAM" id="SSF88723">
    <property type="entry name" value="PIN domain-like"/>
    <property type="match status" value="1"/>
</dbReference>
<dbReference type="SUPFAM" id="SSF47807">
    <property type="entry name" value="5' to 3' exonuclease, C-terminal subdomain"/>
    <property type="match status" value="1"/>
</dbReference>
<evidence type="ECO:0000259" key="19">
    <source>
        <dbReference type="SMART" id="SM00475"/>
    </source>
</evidence>
<feature type="domain" description="5'-3' exonuclease" evidence="19">
    <location>
        <begin position="29"/>
        <end position="282"/>
    </location>
</feature>
<dbReference type="PANTHER" id="PTHR10133:SF27">
    <property type="entry name" value="DNA POLYMERASE NU"/>
    <property type="match status" value="1"/>
</dbReference>
<evidence type="ECO:0000256" key="1">
    <source>
        <dbReference type="ARBA" id="ARBA00007705"/>
    </source>
</evidence>
<evidence type="ECO:0000256" key="5">
    <source>
        <dbReference type="ARBA" id="ARBA00022679"/>
    </source>
</evidence>
<dbReference type="SUPFAM" id="SSF53098">
    <property type="entry name" value="Ribonuclease H-like"/>
    <property type="match status" value="1"/>
</dbReference>
<dbReference type="GO" id="GO:0006302">
    <property type="term" value="P:double-strand break repair"/>
    <property type="evidence" value="ECO:0007669"/>
    <property type="project" value="TreeGrafter"/>
</dbReference>
<dbReference type="CDD" id="cd06139">
    <property type="entry name" value="DNA_polA_I_Ecoli_like_exo"/>
    <property type="match status" value="1"/>
</dbReference>
<dbReference type="InterPro" id="IPR020046">
    <property type="entry name" value="5-3_exonucl_a-hlix_arch_N"/>
</dbReference>
<protein>
    <recommendedName>
        <fullName evidence="4 16">DNA polymerase I</fullName>
        <ecNumber evidence="3 16">2.7.7.7</ecNumber>
    </recommendedName>
</protein>
<dbReference type="GO" id="GO:0006261">
    <property type="term" value="P:DNA-templated DNA replication"/>
    <property type="evidence" value="ECO:0007669"/>
    <property type="project" value="UniProtKB-UniRule"/>
</dbReference>
<organism evidence="21 22">
    <name type="scientific">Frateuria aurantia (strain ATCC 33424 / DSM 6220 / KCTC 2777 / LMG 1558 / NBRC 3245 / NCIMB 13370)</name>
    <name type="common">Acetobacter aurantius</name>
    <dbReference type="NCBI Taxonomy" id="767434"/>
    <lineage>
        <taxon>Bacteria</taxon>
        <taxon>Pseudomonadati</taxon>
        <taxon>Pseudomonadota</taxon>
        <taxon>Gammaproteobacteria</taxon>
        <taxon>Lysobacterales</taxon>
        <taxon>Rhodanobacteraceae</taxon>
        <taxon>Frateuria</taxon>
    </lineage>
</organism>
<accession>H8L222</accession>
<evidence type="ECO:0000256" key="9">
    <source>
        <dbReference type="ARBA" id="ARBA00022763"/>
    </source>
</evidence>
<keyword evidence="10 17" id="KW-0378">Hydrolase</keyword>
<dbReference type="STRING" id="767434.Fraau_2947"/>
<dbReference type="Pfam" id="PF00476">
    <property type="entry name" value="DNA_pol_A"/>
    <property type="match status" value="1"/>
</dbReference>
<comment type="subunit">
    <text evidence="2">Single-chain monomer with multiple functions.</text>
</comment>
<keyword evidence="11 17" id="KW-0269">Exonuclease</keyword>
<evidence type="ECO:0000256" key="6">
    <source>
        <dbReference type="ARBA" id="ARBA00022695"/>
    </source>
</evidence>
<dbReference type="InterPro" id="IPR001098">
    <property type="entry name" value="DNA-dir_DNA_pol_A_palm_dom"/>
</dbReference>
<dbReference type="InterPro" id="IPR008918">
    <property type="entry name" value="HhH2"/>
</dbReference>
<dbReference type="EC" id="2.7.7.7" evidence="3 16"/>
<dbReference type="FunFam" id="3.40.50.1010:FF:000001">
    <property type="entry name" value="DNA polymerase I"/>
    <property type="match status" value="1"/>
</dbReference>
<dbReference type="Pfam" id="PF02739">
    <property type="entry name" value="5_3_exonuc_N"/>
    <property type="match status" value="1"/>
</dbReference>
<gene>
    <name evidence="17" type="primary">polA</name>
    <name evidence="21" type="ordered locus">Fraau_2947</name>
</gene>
<evidence type="ECO:0000256" key="14">
    <source>
        <dbReference type="ARBA" id="ARBA00023204"/>
    </source>
</evidence>
<dbReference type="NCBIfam" id="TIGR00593">
    <property type="entry name" value="pola"/>
    <property type="match status" value="1"/>
</dbReference>
<dbReference type="FunFam" id="3.30.420.10:FF:000026">
    <property type="entry name" value="DNA polymerase I"/>
    <property type="match status" value="1"/>
</dbReference>
<dbReference type="InterPro" id="IPR036279">
    <property type="entry name" value="5-3_exonuclease_C_sf"/>
</dbReference>
<evidence type="ECO:0000256" key="13">
    <source>
        <dbReference type="ARBA" id="ARBA00023125"/>
    </source>
</evidence>
<dbReference type="KEGG" id="fau:Fraau_2947"/>
<dbReference type="Gene3D" id="3.30.70.370">
    <property type="match status" value="1"/>
</dbReference>
<dbReference type="FunFam" id="1.20.1060.10:FF:000001">
    <property type="entry name" value="DNA polymerase I"/>
    <property type="match status" value="1"/>
</dbReference>
<dbReference type="GO" id="GO:0008408">
    <property type="term" value="F:3'-5' exonuclease activity"/>
    <property type="evidence" value="ECO:0007669"/>
    <property type="project" value="UniProtKB-UniRule"/>
</dbReference>
<dbReference type="InterPro" id="IPR036397">
    <property type="entry name" value="RNaseH_sf"/>
</dbReference>
<dbReference type="InterPro" id="IPR043502">
    <property type="entry name" value="DNA/RNA_pol_sf"/>
</dbReference>
<keyword evidence="22" id="KW-1185">Reference proteome</keyword>
<dbReference type="InterPro" id="IPR002298">
    <property type="entry name" value="DNA_polymerase_A"/>
</dbReference>
<dbReference type="CDD" id="cd09859">
    <property type="entry name" value="PIN_53EXO"/>
    <property type="match status" value="1"/>
</dbReference>
<evidence type="ECO:0000256" key="15">
    <source>
        <dbReference type="ARBA" id="ARBA00049244"/>
    </source>
</evidence>
<evidence type="ECO:0000259" key="20">
    <source>
        <dbReference type="SMART" id="SM00482"/>
    </source>
</evidence>
<proteinExistence type="inferred from homology"/>
<dbReference type="Gene3D" id="1.10.150.20">
    <property type="entry name" value="5' to 3' exonuclease, C-terminal subdomain"/>
    <property type="match status" value="2"/>
</dbReference>
<sequence length="948" mass="103575">MVLQARAEHSYKCASFVTVVRPCENAAMSKLILIDGSSYLYRAFHALPPLTNAQGEPTGALFGVVNMLRSALAARPEYLVFVSDASGPTFRHQQYPQYKAQRPPMPDDLRAQIQPMLDIVAALGVPILRIAGVEADDVIGTLALQAHAHDIEVIISTGDKDLAQLVRPGISLVNTMTQTTMDDAAVMAKFGVRPDQIIDFLSLTGDTSDNIPGVPKCGPKTAAKWLAEYQSLDGVIAHAGDIKGKIGESLREALPGLALSRQLVTIKTDVPLDGVVTSFVLGQPDRDRLHALYTRYDFKQGLRELDGDVAMPAAAETASAPASPSPASAPVKVQYSLVTRPETLQTWLDKARTASLLAIDTETTGLDSMQAELVGISLAVAPGEACYIPLAHVDPQTPADGLQLGLEPEAGRPPEQLPMQEVLDQLRPLLENPELAKLGQHAKYDMNILSRYGIRLQGLRHDSMLESYIWNATATRHDMDSLARLYLGHDTVKFEDVVGKGAKQKLFSQIDLDTASRYASEDADITLRLHQALWPKLESEPALRKVYDEIEMPLVPVLAGIEQQGVLIDVEELRRQSSELGKRILELQAKAHAEAGHAFNLDSPKQLQAVLFDELGLDAKLKTPKGQPSTNEEALEAIADSHPLPRLILDYRGLAKLRSTYTEKLPQMVNPHTGRVHTSYHQGAVATGRLSSSDPNLQNIPVRTREGRRIRKAFIAPDGWRIMAADYSQIELRIMAHLSADPGLLAAFKAGEDVHRATAAEVFGVPVEAVSSDQRRAAKAINFGLMYGMSAFGLARQLGVGQREAADYMSAYFARYPAVRDFMDRTRQDAQRDGYVQTLFGRRLYLPNIKARQQGLRAGAERAAVNAPMQGTAADIIKRAMIKVAAWLQGRDDARMIMQVHDELVFEVRADAIEAVQAAVVEAMSQAAQLEVPLVVDVGIGANWDEAH</sequence>
<dbReference type="InterPro" id="IPR002421">
    <property type="entry name" value="5-3_exonuclease"/>
</dbReference>
<comment type="similarity">
    <text evidence="1 17">Belongs to the DNA polymerase type-A family.</text>
</comment>
<dbReference type="InterPro" id="IPR018320">
    <property type="entry name" value="DNA_polymerase_1"/>
</dbReference>
<dbReference type="AlphaFoldDB" id="H8L222"/>
<dbReference type="SMART" id="SM00279">
    <property type="entry name" value="HhH2"/>
    <property type="match status" value="1"/>
</dbReference>
<keyword evidence="12 17" id="KW-0239">DNA-directed DNA polymerase</keyword>
<dbReference type="CDD" id="cd08637">
    <property type="entry name" value="DNA_pol_A_pol_I_C"/>
    <property type="match status" value="1"/>
</dbReference>
<dbReference type="PRINTS" id="PR00868">
    <property type="entry name" value="DNAPOLI"/>
</dbReference>
<dbReference type="CDD" id="cd09898">
    <property type="entry name" value="H3TH_53EXO"/>
    <property type="match status" value="1"/>
</dbReference>
<dbReference type="PROSITE" id="PS00447">
    <property type="entry name" value="DNA_POLYMERASE_A"/>
    <property type="match status" value="1"/>
</dbReference>
<evidence type="ECO:0000256" key="3">
    <source>
        <dbReference type="ARBA" id="ARBA00012417"/>
    </source>
</evidence>
<evidence type="ECO:0000256" key="8">
    <source>
        <dbReference type="ARBA" id="ARBA00022722"/>
    </source>
</evidence>
<dbReference type="SUPFAM" id="SSF56672">
    <property type="entry name" value="DNA/RNA polymerases"/>
    <property type="match status" value="1"/>
</dbReference>
<dbReference type="GO" id="GO:0003887">
    <property type="term" value="F:DNA-directed DNA polymerase activity"/>
    <property type="evidence" value="ECO:0007669"/>
    <property type="project" value="UniProtKB-UniRule"/>
</dbReference>